<dbReference type="InterPro" id="IPR031481">
    <property type="entry name" value="Glyco_tran_10_N"/>
</dbReference>
<dbReference type="GeneID" id="106809412"/>
<keyword evidence="14" id="KW-1185">Reference proteome</keyword>
<dbReference type="SUPFAM" id="SSF53756">
    <property type="entry name" value="UDP-Glycosyltransferase/glycogen phosphorylase"/>
    <property type="match status" value="1"/>
</dbReference>
<evidence type="ECO:0000256" key="6">
    <source>
        <dbReference type="ARBA" id="ARBA00022692"/>
    </source>
</evidence>
<comment type="similarity">
    <text evidence="3 11">Belongs to the glycosyltransferase 10 family.</text>
</comment>
<evidence type="ECO:0000256" key="3">
    <source>
        <dbReference type="ARBA" id="ARBA00008919"/>
    </source>
</evidence>
<protein>
    <recommendedName>
        <fullName evidence="11">Fucosyltransferase</fullName>
        <ecNumber evidence="11">2.4.1.-</ecNumber>
    </recommendedName>
</protein>
<dbReference type="InterPro" id="IPR001503">
    <property type="entry name" value="Glyco_trans_10"/>
</dbReference>
<evidence type="ECO:0000256" key="2">
    <source>
        <dbReference type="ARBA" id="ARBA00004922"/>
    </source>
</evidence>
<evidence type="ECO:0000313" key="16">
    <source>
        <dbReference type="RefSeq" id="XP_014667964.1"/>
    </source>
</evidence>
<keyword evidence="4 11" id="KW-0328">Glycosyltransferase</keyword>
<keyword evidence="10" id="KW-0325">Glycoprotein</keyword>
<organism evidence="14 16">
    <name type="scientific">Priapulus caudatus</name>
    <name type="common">Priapulid worm</name>
    <dbReference type="NCBI Taxonomy" id="37621"/>
    <lineage>
        <taxon>Eukaryota</taxon>
        <taxon>Metazoa</taxon>
        <taxon>Ecdysozoa</taxon>
        <taxon>Scalidophora</taxon>
        <taxon>Priapulida</taxon>
        <taxon>Priapulimorpha</taxon>
        <taxon>Priapulimorphida</taxon>
        <taxon>Priapulidae</taxon>
        <taxon>Priapulus</taxon>
    </lineage>
</organism>
<evidence type="ECO:0000259" key="12">
    <source>
        <dbReference type="Pfam" id="PF00852"/>
    </source>
</evidence>
<keyword evidence="6 11" id="KW-0812">Transmembrane</keyword>
<dbReference type="Proteomes" id="UP000695022">
    <property type="component" value="Unplaced"/>
</dbReference>
<keyword evidence="8" id="KW-1133">Transmembrane helix</keyword>
<dbReference type="Pfam" id="PF00852">
    <property type="entry name" value="Glyco_transf_10"/>
    <property type="match status" value="1"/>
</dbReference>
<evidence type="ECO:0000256" key="4">
    <source>
        <dbReference type="ARBA" id="ARBA00022676"/>
    </source>
</evidence>
<evidence type="ECO:0000256" key="8">
    <source>
        <dbReference type="ARBA" id="ARBA00022989"/>
    </source>
</evidence>
<dbReference type="InterPro" id="IPR055270">
    <property type="entry name" value="Glyco_tran_10_C"/>
</dbReference>
<keyword evidence="7" id="KW-0735">Signal-anchor</keyword>
<feature type="domain" description="Fucosyltransferase N-terminal" evidence="13">
    <location>
        <begin position="74"/>
        <end position="185"/>
    </location>
</feature>
<dbReference type="EC" id="2.4.1.-" evidence="11"/>
<evidence type="ECO:0000256" key="5">
    <source>
        <dbReference type="ARBA" id="ARBA00022679"/>
    </source>
</evidence>
<evidence type="ECO:0000259" key="13">
    <source>
        <dbReference type="Pfam" id="PF17039"/>
    </source>
</evidence>
<dbReference type="RefSeq" id="XP_014667963.1">
    <property type="nucleotide sequence ID" value="XM_014812477.1"/>
</dbReference>
<evidence type="ECO:0000256" key="7">
    <source>
        <dbReference type="ARBA" id="ARBA00022968"/>
    </source>
</evidence>
<gene>
    <name evidence="15 16" type="primary">LOC106809412</name>
</gene>
<evidence type="ECO:0000313" key="15">
    <source>
        <dbReference type="RefSeq" id="XP_014667963.1"/>
    </source>
</evidence>
<accession>A0ABM1E6Z3</accession>
<name>A0ABM1E6Z3_PRICU</name>
<dbReference type="Pfam" id="PF17039">
    <property type="entry name" value="Glyco_tran_10_N"/>
    <property type="match status" value="1"/>
</dbReference>
<evidence type="ECO:0000256" key="9">
    <source>
        <dbReference type="ARBA" id="ARBA00023136"/>
    </source>
</evidence>
<comment type="subcellular location">
    <subcellularLocation>
        <location evidence="1 11">Golgi apparatus</location>
        <location evidence="1 11">Golgi stack membrane</location>
        <topology evidence="1 11">Single-pass type II membrane protein</topology>
    </subcellularLocation>
</comment>
<feature type="domain" description="Fucosyltransferase C-terminal" evidence="12">
    <location>
        <begin position="207"/>
        <end position="385"/>
    </location>
</feature>
<evidence type="ECO:0000313" key="14">
    <source>
        <dbReference type="Proteomes" id="UP000695022"/>
    </source>
</evidence>
<evidence type="ECO:0000256" key="11">
    <source>
        <dbReference type="RuleBase" id="RU003832"/>
    </source>
</evidence>
<keyword evidence="5 11" id="KW-0808">Transferase</keyword>
<sequence length="392" mass="45964">MADKAKRIFLLMISAVCLFLLWLVGWQLPEFYMRQNKLSTISIPGHRSVRKHRYILNKTHSILQYDTGEPEPPSKTILFWTTYYSYRKLWPFDKKFPLGPLCPYRCRLTHKKSLYNQSDAVLFHAWTVDIDKLPKWRFPYQQWVLYNQEPPFRLEGAHFHAADYNGLFNWTMSYKTNSDVYSPYGRRGRISGNEKEPTQPRTKFDRKPAAVALIRRCSSTQGRVQFAYELAEHYPVHFYGRCFGQTICQDMPRADASRCVLDFIGQYKYYLAFENSVGCSDYITEKYWVNGLRSGSLPVVMGTSRTDYERLAIPGSYIHVNDFKSAEALAAHLRNLDAHADAYSAYFSWVNKYKYSRNQKWCELCSQLHEQRSGATQVYDSLEQWLGDCRAN</sequence>
<dbReference type="InterPro" id="IPR038577">
    <property type="entry name" value="GT10-like_C_sf"/>
</dbReference>
<evidence type="ECO:0000256" key="10">
    <source>
        <dbReference type="ARBA" id="ARBA00023180"/>
    </source>
</evidence>
<keyword evidence="9" id="KW-0472">Membrane</keyword>
<comment type="pathway">
    <text evidence="2">Protein modification; protein glycosylation.</text>
</comment>
<dbReference type="RefSeq" id="XP_014667964.1">
    <property type="nucleotide sequence ID" value="XM_014812478.1"/>
</dbReference>
<reference evidence="15 16" key="1">
    <citation type="submission" date="2025-05" db="UniProtKB">
        <authorList>
            <consortium name="RefSeq"/>
        </authorList>
    </citation>
    <scope>IDENTIFICATION</scope>
</reference>
<proteinExistence type="inferred from homology"/>
<dbReference type="Gene3D" id="3.40.50.11660">
    <property type="entry name" value="Glycosyl transferase family 10, C-terminal domain"/>
    <property type="match status" value="1"/>
</dbReference>
<keyword evidence="11" id="KW-0333">Golgi apparatus</keyword>
<dbReference type="PANTHER" id="PTHR11929">
    <property type="entry name" value="ALPHA- 1,3 -FUCOSYLTRANSFERASE"/>
    <property type="match status" value="1"/>
</dbReference>
<evidence type="ECO:0000256" key="1">
    <source>
        <dbReference type="ARBA" id="ARBA00004447"/>
    </source>
</evidence>
<dbReference type="PANTHER" id="PTHR11929:SF145">
    <property type="entry name" value="ALPHA-(1,3)-FUCOSYLTRANSFERASE FUT-1"/>
    <property type="match status" value="1"/>
</dbReference>